<reference evidence="1 2" key="1">
    <citation type="submission" date="2017-05" db="EMBL/GenBank/DDBJ databases">
        <authorList>
            <person name="Varghese N."/>
            <person name="Submissions S."/>
        </authorList>
    </citation>
    <scope>NUCLEOTIDE SEQUENCE [LARGE SCALE GENOMIC DNA]</scope>
    <source>
        <strain evidence="1 2">DSM 18015</strain>
    </source>
</reference>
<organism evidence="1 2">
    <name type="scientific">Epilithonimonas pallida</name>
    <dbReference type="NCBI Taxonomy" id="373671"/>
    <lineage>
        <taxon>Bacteria</taxon>
        <taxon>Pseudomonadati</taxon>
        <taxon>Bacteroidota</taxon>
        <taxon>Flavobacteriia</taxon>
        <taxon>Flavobacteriales</taxon>
        <taxon>Weeksellaceae</taxon>
        <taxon>Chryseobacterium group</taxon>
        <taxon>Epilithonimonas</taxon>
    </lineage>
</organism>
<protein>
    <recommendedName>
        <fullName evidence="3">XRE family transcriptional regulator</fullName>
    </recommendedName>
</protein>
<sequence length="70" mass="7984">MDYKKELQELFAKLPAAISRTELAKLAGIDRSNFKNYIENPDKVVTEKTYNKIMGAVGKAYEQFTLALKK</sequence>
<dbReference type="RefSeq" id="WP_283417288.1">
    <property type="nucleotide sequence ID" value="NZ_FXUO01000006.1"/>
</dbReference>
<keyword evidence="2" id="KW-1185">Reference proteome</keyword>
<gene>
    <name evidence="1" type="ORF">SAMN05421679_106102</name>
</gene>
<evidence type="ECO:0000313" key="1">
    <source>
        <dbReference type="EMBL" id="SMP94703.1"/>
    </source>
</evidence>
<evidence type="ECO:0000313" key="2">
    <source>
        <dbReference type="Proteomes" id="UP001158050"/>
    </source>
</evidence>
<proteinExistence type="predicted"/>
<accession>A0ABY1R4S4</accession>
<dbReference type="EMBL" id="FXUO01000006">
    <property type="protein sequence ID" value="SMP94703.1"/>
    <property type="molecule type" value="Genomic_DNA"/>
</dbReference>
<evidence type="ECO:0008006" key="3">
    <source>
        <dbReference type="Google" id="ProtNLM"/>
    </source>
</evidence>
<comment type="caution">
    <text evidence="1">The sequence shown here is derived from an EMBL/GenBank/DDBJ whole genome shotgun (WGS) entry which is preliminary data.</text>
</comment>
<name>A0ABY1R4S4_9FLAO</name>
<dbReference type="Proteomes" id="UP001158050">
    <property type="component" value="Unassembled WGS sequence"/>
</dbReference>